<feature type="non-terminal residue" evidence="2">
    <location>
        <position position="118"/>
    </location>
</feature>
<dbReference type="Proteomes" id="UP000823775">
    <property type="component" value="Unassembled WGS sequence"/>
</dbReference>
<accession>A0ABS8ULQ7</accession>
<feature type="region of interest" description="Disordered" evidence="1">
    <location>
        <begin position="1"/>
        <end position="49"/>
    </location>
</feature>
<keyword evidence="3" id="KW-1185">Reference proteome</keyword>
<organism evidence="2 3">
    <name type="scientific">Datura stramonium</name>
    <name type="common">Jimsonweed</name>
    <name type="synonym">Common thornapple</name>
    <dbReference type="NCBI Taxonomy" id="4076"/>
    <lineage>
        <taxon>Eukaryota</taxon>
        <taxon>Viridiplantae</taxon>
        <taxon>Streptophyta</taxon>
        <taxon>Embryophyta</taxon>
        <taxon>Tracheophyta</taxon>
        <taxon>Spermatophyta</taxon>
        <taxon>Magnoliopsida</taxon>
        <taxon>eudicotyledons</taxon>
        <taxon>Gunneridae</taxon>
        <taxon>Pentapetalae</taxon>
        <taxon>asterids</taxon>
        <taxon>lamiids</taxon>
        <taxon>Solanales</taxon>
        <taxon>Solanaceae</taxon>
        <taxon>Solanoideae</taxon>
        <taxon>Datureae</taxon>
        <taxon>Datura</taxon>
    </lineage>
</organism>
<name>A0ABS8ULQ7_DATST</name>
<dbReference type="EMBL" id="JACEIK010002205">
    <property type="protein sequence ID" value="MCD9559739.1"/>
    <property type="molecule type" value="Genomic_DNA"/>
</dbReference>
<comment type="caution">
    <text evidence="2">The sequence shown here is derived from an EMBL/GenBank/DDBJ whole genome shotgun (WGS) entry which is preliminary data.</text>
</comment>
<sequence>MKINQGKGGDYFKQGTKRSRMDKKHKPTWRMLPFRHHHGGLDSVGSRRKKSAWYPECGSTANEGPSLRPPNKEIYHTLSGLRSGESMLGFFLDDWEASESKGDHEGYFEERESEEGEE</sequence>
<evidence type="ECO:0000313" key="3">
    <source>
        <dbReference type="Proteomes" id="UP000823775"/>
    </source>
</evidence>
<protein>
    <submittedName>
        <fullName evidence="2">Uncharacterized protein</fullName>
    </submittedName>
</protein>
<proteinExistence type="predicted"/>
<reference evidence="2 3" key="1">
    <citation type="journal article" date="2021" name="BMC Genomics">
        <title>Datura genome reveals duplications of psychoactive alkaloid biosynthetic genes and high mutation rate following tissue culture.</title>
        <authorList>
            <person name="Rajewski A."/>
            <person name="Carter-House D."/>
            <person name="Stajich J."/>
            <person name="Litt A."/>
        </authorList>
    </citation>
    <scope>NUCLEOTIDE SEQUENCE [LARGE SCALE GENOMIC DNA]</scope>
    <source>
        <strain evidence="2">AR-01</strain>
    </source>
</reference>
<evidence type="ECO:0000313" key="2">
    <source>
        <dbReference type="EMBL" id="MCD9559739.1"/>
    </source>
</evidence>
<evidence type="ECO:0000256" key="1">
    <source>
        <dbReference type="SAM" id="MobiDB-lite"/>
    </source>
</evidence>
<feature type="compositionally biased region" description="Basic residues" evidence="1">
    <location>
        <begin position="15"/>
        <end position="38"/>
    </location>
</feature>
<gene>
    <name evidence="2" type="ORF">HAX54_017971</name>
</gene>